<dbReference type="SMART" id="SM00382">
    <property type="entry name" value="AAA"/>
    <property type="match status" value="1"/>
</dbReference>
<dbReference type="EMBL" id="PUHQ01000030">
    <property type="protein sequence ID" value="KAG0661964.1"/>
    <property type="molecule type" value="Genomic_DNA"/>
</dbReference>
<dbReference type="GO" id="GO:0005663">
    <property type="term" value="C:DNA replication factor C complex"/>
    <property type="evidence" value="ECO:0007669"/>
    <property type="project" value="TreeGrafter"/>
</dbReference>
<dbReference type="Pfam" id="PF22534">
    <property type="entry name" value="RFC_C"/>
    <property type="match status" value="1"/>
</dbReference>
<dbReference type="Pfam" id="PF21960">
    <property type="entry name" value="RCF1-5-like_lid"/>
    <property type="match status" value="1"/>
</dbReference>
<dbReference type="PANTHER" id="PTHR11669:SF1">
    <property type="entry name" value="REPLICATION FACTOR C SUBUNIT 3"/>
    <property type="match status" value="1"/>
</dbReference>
<evidence type="ECO:0000256" key="10">
    <source>
        <dbReference type="ARBA" id="ARBA00070185"/>
    </source>
</evidence>
<name>A0A9P6W1F0_RHOMI</name>
<evidence type="ECO:0000256" key="5">
    <source>
        <dbReference type="ARBA" id="ARBA00022692"/>
    </source>
</evidence>
<keyword evidence="7" id="KW-1133">Transmembrane helix</keyword>
<evidence type="ECO:0000256" key="9">
    <source>
        <dbReference type="ARBA" id="ARBA00023242"/>
    </source>
</evidence>
<dbReference type="PANTHER" id="PTHR11669">
    <property type="entry name" value="REPLICATION FACTOR C / DNA POLYMERASE III GAMMA-TAU SUBUNIT"/>
    <property type="match status" value="1"/>
</dbReference>
<gene>
    <name evidence="13" type="primary">RFC5</name>
    <name evidence="13" type="ORF">C6P46_003669</name>
</gene>
<keyword evidence="8" id="KW-0472">Membrane</keyword>
<accession>A0A9P6W1F0</accession>
<dbReference type="GO" id="GO:0031391">
    <property type="term" value="C:Elg1 RFC-like complex"/>
    <property type="evidence" value="ECO:0007669"/>
    <property type="project" value="TreeGrafter"/>
</dbReference>
<comment type="similarity">
    <text evidence="3">Belongs to the UPF0220 family.</text>
</comment>
<feature type="domain" description="AAA+ ATPase" evidence="12">
    <location>
        <begin position="33"/>
        <end position="187"/>
    </location>
</feature>
<keyword evidence="5" id="KW-0812">Transmembrane</keyword>
<evidence type="ECO:0000313" key="14">
    <source>
        <dbReference type="Proteomes" id="UP000777482"/>
    </source>
</evidence>
<dbReference type="SUPFAM" id="SSF52540">
    <property type="entry name" value="P-loop containing nucleoside triphosphate hydrolases"/>
    <property type="match status" value="1"/>
</dbReference>
<comment type="caution">
    <text evidence="13">The sequence shown here is derived from an EMBL/GenBank/DDBJ whole genome shotgun (WGS) entry which is preliminary data.</text>
</comment>
<evidence type="ECO:0000259" key="12">
    <source>
        <dbReference type="SMART" id="SM00382"/>
    </source>
</evidence>
<comment type="similarity">
    <text evidence="4">Belongs to the activator 1 small subunits family.</text>
</comment>
<keyword evidence="14" id="KW-1185">Reference proteome</keyword>
<dbReference type="AlphaFoldDB" id="A0A9P6W1F0"/>
<evidence type="ECO:0000256" key="1">
    <source>
        <dbReference type="ARBA" id="ARBA00004123"/>
    </source>
</evidence>
<protein>
    <recommendedName>
        <fullName evidence="10">Replication factor C subunit 5</fullName>
    </recommendedName>
</protein>
<dbReference type="GO" id="GO:0006281">
    <property type="term" value="P:DNA repair"/>
    <property type="evidence" value="ECO:0007669"/>
    <property type="project" value="TreeGrafter"/>
</dbReference>
<dbReference type="InterPro" id="IPR050238">
    <property type="entry name" value="DNA_Rep/Repair_Clamp_Loader"/>
</dbReference>
<dbReference type="GO" id="GO:0003677">
    <property type="term" value="F:DNA binding"/>
    <property type="evidence" value="ECO:0007669"/>
    <property type="project" value="InterPro"/>
</dbReference>
<dbReference type="CDD" id="cd00009">
    <property type="entry name" value="AAA"/>
    <property type="match status" value="1"/>
</dbReference>
<dbReference type="FunFam" id="3.40.50.300:FF:000136">
    <property type="entry name" value="Replication factor C subunit 5"/>
    <property type="match status" value="1"/>
</dbReference>
<dbReference type="GO" id="GO:0031389">
    <property type="term" value="C:Rad17 RFC-like complex"/>
    <property type="evidence" value="ECO:0007669"/>
    <property type="project" value="TreeGrafter"/>
</dbReference>
<dbReference type="GO" id="GO:0031390">
    <property type="term" value="C:Ctf18 RFC-like complex"/>
    <property type="evidence" value="ECO:0007669"/>
    <property type="project" value="TreeGrafter"/>
</dbReference>
<dbReference type="GO" id="GO:0016020">
    <property type="term" value="C:membrane"/>
    <property type="evidence" value="ECO:0007669"/>
    <property type="project" value="UniProtKB-SubCell"/>
</dbReference>
<dbReference type="InterPro" id="IPR007919">
    <property type="entry name" value="UPF0220"/>
</dbReference>
<feature type="region of interest" description="Disordered" evidence="11">
    <location>
        <begin position="406"/>
        <end position="451"/>
    </location>
</feature>
<organism evidence="13 14">
    <name type="scientific">Rhodotorula mucilaginosa</name>
    <name type="common">Yeast</name>
    <name type="synonym">Rhodotorula rubra</name>
    <dbReference type="NCBI Taxonomy" id="5537"/>
    <lineage>
        <taxon>Eukaryota</taxon>
        <taxon>Fungi</taxon>
        <taxon>Dikarya</taxon>
        <taxon>Basidiomycota</taxon>
        <taxon>Pucciniomycotina</taxon>
        <taxon>Microbotryomycetes</taxon>
        <taxon>Sporidiobolales</taxon>
        <taxon>Sporidiobolaceae</taxon>
        <taxon>Rhodotorula</taxon>
    </lineage>
</organism>
<proteinExistence type="inferred from homology"/>
<dbReference type="Gene3D" id="3.40.50.300">
    <property type="entry name" value="P-loop containing nucleotide triphosphate hydrolases"/>
    <property type="match status" value="1"/>
</dbReference>
<dbReference type="FunFam" id="1.20.272.10:FF:000002">
    <property type="entry name" value="Replication factor C subunit 3"/>
    <property type="match status" value="1"/>
</dbReference>
<evidence type="ECO:0000313" key="13">
    <source>
        <dbReference type="EMBL" id="KAG0661964.1"/>
    </source>
</evidence>
<dbReference type="SUPFAM" id="SSF48019">
    <property type="entry name" value="post-AAA+ oligomerization domain-like"/>
    <property type="match status" value="1"/>
</dbReference>
<dbReference type="InterPro" id="IPR008921">
    <property type="entry name" value="DNA_pol3_clamp-load_cplx_C"/>
</dbReference>
<dbReference type="Gene3D" id="1.10.8.60">
    <property type="match status" value="1"/>
</dbReference>
<dbReference type="InterPro" id="IPR003593">
    <property type="entry name" value="AAA+_ATPase"/>
</dbReference>
<evidence type="ECO:0000256" key="4">
    <source>
        <dbReference type="ARBA" id="ARBA00005378"/>
    </source>
</evidence>
<evidence type="ECO:0000256" key="2">
    <source>
        <dbReference type="ARBA" id="ARBA00004141"/>
    </source>
</evidence>
<evidence type="ECO:0000256" key="6">
    <source>
        <dbReference type="ARBA" id="ARBA00022705"/>
    </source>
</evidence>
<dbReference type="Pfam" id="PF13177">
    <property type="entry name" value="DNA_pol3_delta2"/>
    <property type="match status" value="1"/>
</dbReference>
<dbReference type="Gene3D" id="1.20.272.10">
    <property type="match status" value="1"/>
</dbReference>
<dbReference type="GO" id="GO:0003689">
    <property type="term" value="F:DNA clamp loader activity"/>
    <property type="evidence" value="ECO:0007669"/>
    <property type="project" value="TreeGrafter"/>
</dbReference>
<comment type="subcellular location">
    <subcellularLocation>
        <location evidence="2">Membrane</location>
        <topology evidence="2">Multi-pass membrane protein</topology>
    </subcellularLocation>
    <subcellularLocation>
        <location evidence="1">Nucleus</location>
    </subcellularLocation>
</comment>
<evidence type="ECO:0000256" key="7">
    <source>
        <dbReference type="ARBA" id="ARBA00022989"/>
    </source>
</evidence>
<keyword evidence="9" id="KW-0539">Nucleus</keyword>
<dbReference type="GO" id="GO:0006271">
    <property type="term" value="P:DNA strand elongation involved in DNA replication"/>
    <property type="evidence" value="ECO:0007669"/>
    <property type="project" value="UniProtKB-ARBA"/>
</dbReference>
<keyword evidence="6" id="KW-0235">DNA replication</keyword>
<dbReference type="Pfam" id="PF05255">
    <property type="entry name" value="UPF0220"/>
    <property type="match status" value="1"/>
</dbReference>
<dbReference type="Proteomes" id="UP000777482">
    <property type="component" value="Unassembled WGS sequence"/>
</dbReference>
<reference evidence="13 14" key="1">
    <citation type="submission" date="2020-11" db="EMBL/GenBank/DDBJ databases">
        <title>Kefir isolates.</title>
        <authorList>
            <person name="Marcisauskas S."/>
            <person name="Kim Y."/>
            <person name="Blasche S."/>
        </authorList>
    </citation>
    <scope>NUCLEOTIDE SEQUENCE [LARGE SCALE GENOMIC DNA]</scope>
    <source>
        <strain evidence="13 14">KR</strain>
    </source>
</reference>
<evidence type="ECO:0000256" key="3">
    <source>
        <dbReference type="ARBA" id="ARBA00005335"/>
    </source>
</evidence>
<sequence length="656" mass="72754">MALFVDRYRPKTLDDLDYHPELSSRLRALAAGDFPHTLFYGPSGAGKKTRIMATLRELFGPGVEKLRIEQRTFLTPSRRKLDVNIVQSNYHIEITPSDLGNYDRAVVQEVLKDIAQTQQVDLNARKRFKVVIINEADGMSRDAQSALRRTMEKYTSSLRVILCANSTSKIIGPIRSRCLLLRVGAPSEEQIDAVVKKVASAENISIPDHVSLLLSRISLGNLRRALLSFEALYAQDPAFKSIKPDHSLLASGKQAAGDIDAVPRPDWEKYAAKTAERILSEQKPETLLEVRGMFYELLVHCIPAQLILASITRRLLDRVDEALKADVAYWAAFYDHRLKQGNKHIFHLEAFAAKIMLIQKQHALGFTDVSSSLRHHQSHLRAARSLKGHAFCYVLAAYAFERPAAGAADPVPEHPTRREAAPDARLPRRSSRAQRAVVTDPTPPSPPATPLTMEPTLQFALGWWAFLDATIMSAHAKPLTDPDSPYDPVPVRVTFADWAPGLCATLGMIIVNLIDKQRLLGDDDGASGGWDGSWSAGGVAWRARLFLFVGFALMAGGLAGSIVSHKFSPSFSLRLADPPRPRPTQTVLVIKYVLPHYPENYGVSWGIANVLQSSAFPYFLHIQFNQFSPADHISSRQSPSCSAQNAEQDYAYNITL</sequence>
<evidence type="ECO:0000256" key="8">
    <source>
        <dbReference type="ARBA" id="ARBA00023136"/>
    </source>
</evidence>
<feature type="compositionally biased region" description="Basic and acidic residues" evidence="11">
    <location>
        <begin position="411"/>
        <end position="426"/>
    </location>
</feature>
<evidence type="ECO:0000256" key="11">
    <source>
        <dbReference type="SAM" id="MobiDB-lite"/>
    </source>
</evidence>
<dbReference type="InterPro" id="IPR027417">
    <property type="entry name" value="P-loop_NTPase"/>
</dbReference>
<dbReference type="OrthoDB" id="761538at2759"/>